<comment type="caution">
    <text evidence="2">The sequence shown here is derived from an EMBL/GenBank/DDBJ whole genome shotgun (WGS) entry which is preliminary data.</text>
</comment>
<dbReference type="InterPro" id="IPR029061">
    <property type="entry name" value="THDP-binding"/>
</dbReference>
<accession>A0A9P8QUR5</accession>
<proteinExistence type="predicted"/>
<name>A0A9P8QUR5_9HYPO</name>
<feature type="compositionally biased region" description="Basic and acidic residues" evidence="1">
    <location>
        <begin position="86"/>
        <end position="105"/>
    </location>
</feature>
<organism evidence="2 3">
    <name type="scientific">Trichoderma cornu-damae</name>
    <dbReference type="NCBI Taxonomy" id="654480"/>
    <lineage>
        <taxon>Eukaryota</taxon>
        <taxon>Fungi</taxon>
        <taxon>Dikarya</taxon>
        <taxon>Ascomycota</taxon>
        <taxon>Pezizomycotina</taxon>
        <taxon>Sordariomycetes</taxon>
        <taxon>Hypocreomycetidae</taxon>
        <taxon>Hypocreales</taxon>
        <taxon>Hypocreaceae</taxon>
        <taxon>Trichoderma</taxon>
    </lineage>
</organism>
<evidence type="ECO:0000256" key="1">
    <source>
        <dbReference type="SAM" id="MobiDB-lite"/>
    </source>
</evidence>
<keyword evidence="3" id="KW-1185">Reference proteome</keyword>
<dbReference type="OrthoDB" id="16262at2759"/>
<dbReference type="Gene3D" id="3.40.50.970">
    <property type="match status" value="1"/>
</dbReference>
<dbReference type="AlphaFoldDB" id="A0A9P8QUR5"/>
<evidence type="ECO:0000313" key="3">
    <source>
        <dbReference type="Proteomes" id="UP000827724"/>
    </source>
</evidence>
<protein>
    <submittedName>
        <fullName evidence="2">Acetolactate synthase</fullName>
    </submittedName>
</protein>
<dbReference type="EMBL" id="JAIWOZ010000001">
    <property type="protein sequence ID" value="KAH6610080.1"/>
    <property type="molecule type" value="Genomic_DNA"/>
</dbReference>
<evidence type="ECO:0000313" key="2">
    <source>
        <dbReference type="EMBL" id="KAH6610080.1"/>
    </source>
</evidence>
<feature type="region of interest" description="Disordered" evidence="1">
    <location>
        <begin position="80"/>
        <end position="105"/>
    </location>
</feature>
<reference evidence="2" key="1">
    <citation type="submission" date="2021-08" db="EMBL/GenBank/DDBJ databases">
        <title>Chromosome-Level Trichoderma cornu-damae using Hi-C Data.</title>
        <authorList>
            <person name="Kim C.S."/>
        </authorList>
    </citation>
    <scope>NUCLEOTIDE SEQUENCE</scope>
    <source>
        <strain evidence="2">KA19-0412C</strain>
    </source>
</reference>
<dbReference type="SUPFAM" id="SSF52518">
    <property type="entry name" value="Thiamin diphosphate-binding fold (THDP-binding)"/>
    <property type="match status" value="1"/>
</dbReference>
<dbReference type="Proteomes" id="UP000827724">
    <property type="component" value="Unassembled WGS sequence"/>
</dbReference>
<sequence>MKLADAMGVQHQRVSEPDKLVDALSWLINTDGPALLGVIAGKKVPVLPMVPGGSALHEFLVFDGGEICNAPKENTVVNQDMLTQSTEKDKQRRELMKERTKGVHS</sequence>
<gene>
    <name evidence="2" type="ORF">Trco_000100</name>
</gene>